<evidence type="ECO:0000313" key="2">
    <source>
        <dbReference type="Proteomes" id="UP000186594"/>
    </source>
</evidence>
<name>A0A1U7LNI9_NEOID</name>
<organism evidence="1 2">
    <name type="scientific">Neolecta irregularis (strain DAH-3)</name>
    <dbReference type="NCBI Taxonomy" id="1198029"/>
    <lineage>
        <taxon>Eukaryota</taxon>
        <taxon>Fungi</taxon>
        <taxon>Dikarya</taxon>
        <taxon>Ascomycota</taxon>
        <taxon>Taphrinomycotina</taxon>
        <taxon>Neolectales</taxon>
        <taxon>Neolectaceae</taxon>
        <taxon>Neolecta</taxon>
    </lineage>
</organism>
<dbReference type="Proteomes" id="UP000186594">
    <property type="component" value="Unassembled WGS sequence"/>
</dbReference>
<reference evidence="1 2" key="1">
    <citation type="submission" date="2016-04" db="EMBL/GenBank/DDBJ databases">
        <title>Evolutionary innovation and constraint leading to complex multicellularity in the Ascomycota.</title>
        <authorList>
            <person name="Cisse O."/>
            <person name="Nguyen A."/>
            <person name="Hewitt D.A."/>
            <person name="Jedd G."/>
            <person name="Stajich J.E."/>
        </authorList>
    </citation>
    <scope>NUCLEOTIDE SEQUENCE [LARGE SCALE GENOMIC DNA]</scope>
    <source>
        <strain evidence="1 2">DAH-3</strain>
    </source>
</reference>
<comment type="caution">
    <text evidence="1">The sequence shown here is derived from an EMBL/GenBank/DDBJ whole genome shotgun (WGS) entry which is preliminary data.</text>
</comment>
<protein>
    <submittedName>
        <fullName evidence="1">Uncharacterized protein</fullName>
    </submittedName>
</protein>
<proteinExistence type="predicted"/>
<evidence type="ECO:0000313" key="1">
    <source>
        <dbReference type="EMBL" id="OLL24091.1"/>
    </source>
</evidence>
<keyword evidence="2" id="KW-1185">Reference proteome</keyword>
<dbReference type="AlphaFoldDB" id="A0A1U7LNI9"/>
<sequence length="116" mass="13158">MNTDEDDEYSSHVSKDCRDCQSGARMIAFALQQLATITENVVTATNYALSKPERAVGKLLKEYTGVLSDRDIMKAVGLFETEMKAGMFLVMKKGEFQDMWLQDQLDRLKQQGKAKR</sequence>
<dbReference type="EMBL" id="LXFE01000990">
    <property type="protein sequence ID" value="OLL24091.1"/>
    <property type="molecule type" value="Genomic_DNA"/>
</dbReference>
<accession>A0A1U7LNI9</accession>
<gene>
    <name evidence="1" type="ORF">NEOLI_002918</name>
</gene>